<feature type="transmembrane region" description="Helical" evidence="1">
    <location>
        <begin position="255"/>
        <end position="274"/>
    </location>
</feature>
<sequence>MKKKINIYLIAAFIFSLPLLLANTFYIDDNGRAITGNALWGRDGRPLADLLMKALFLSSHVSDIFPLPLIITAVLIAVTLAHYHHRHFTASKTWVGVLATLSFFANPYLAEIFSYRFDVLTIGSALVLSLAWVLFPVQKTIIQFLTAVFVLLAIYCLYQIAINIAVMMVFVVAFGQMVNNTPPLQIIRDLVQRGAAFLVASVIYLKILLPLTFSGEHAANHPGIASNQLWGTLCNNALAYWHFIDATFYKDGKGMAVLLSVLVVAVVSAAIIALRYVQQQRNPIRIMVAILALLFPFAAFVIIPGSLLILQNPLLAPRVMLAVSGFMLFSATLLAWAMKGKGAFVNVIIAIPLLYAFTGIYVYGNAVHQQDVINAGITNQLKRDTNALSVGALYMQFNGTAPRSPVYLNSLNNYPVLSALIPEYFANWWFPFPYMAIRGFKASNPIQDDITVSHEDVVMSMCHGERIAHNQDYDLYKYRDRLTVDFTLKGCQH</sequence>
<protein>
    <submittedName>
        <fullName evidence="2">Uncharacterized protein</fullName>
    </submittedName>
</protein>
<keyword evidence="1" id="KW-1133">Transmembrane helix</keyword>
<dbReference type="HOGENOM" id="CLU_031280_2_0_6"/>
<keyword evidence="1" id="KW-0812">Transmembrane</keyword>
<dbReference type="OrthoDB" id="1317478at2"/>
<feature type="transmembrane region" description="Helical" evidence="1">
    <location>
        <begin position="147"/>
        <end position="174"/>
    </location>
</feature>
<evidence type="ECO:0000313" key="3">
    <source>
        <dbReference type="Proteomes" id="UP000006690"/>
    </source>
</evidence>
<dbReference type="AlphaFoldDB" id="A0A0H3L061"/>
<dbReference type="eggNOG" id="ENOG5032NM5">
    <property type="taxonomic scope" value="Bacteria"/>
</dbReference>
<dbReference type="PATRIC" id="fig|932677.3.peg.3200"/>
<gene>
    <name evidence="2" type="ordered locus">PAJ_2737</name>
</gene>
<accession>A0A0H3L061</accession>
<feature type="transmembrane region" description="Helical" evidence="1">
    <location>
        <begin position="194"/>
        <end position="213"/>
    </location>
</feature>
<keyword evidence="1" id="KW-0472">Membrane</keyword>
<dbReference type="Pfam" id="PF14264">
    <property type="entry name" value="Glucos_trans_II"/>
    <property type="match status" value="1"/>
</dbReference>
<feature type="transmembrane region" description="Helical" evidence="1">
    <location>
        <begin position="64"/>
        <end position="81"/>
    </location>
</feature>
<feature type="transmembrane region" description="Helical" evidence="1">
    <location>
        <begin position="115"/>
        <end position="135"/>
    </location>
</feature>
<proteinExistence type="predicted"/>
<evidence type="ECO:0000313" key="2">
    <source>
        <dbReference type="EMBL" id="BAK12817.1"/>
    </source>
</evidence>
<name>A0A0H3L061_PANAA</name>
<evidence type="ECO:0000256" key="1">
    <source>
        <dbReference type="SAM" id="Phobius"/>
    </source>
</evidence>
<dbReference type="EMBL" id="AP012032">
    <property type="protein sequence ID" value="BAK12817.1"/>
    <property type="molecule type" value="Genomic_DNA"/>
</dbReference>
<feature type="transmembrane region" description="Helical" evidence="1">
    <location>
        <begin position="7"/>
        <end position="27"/>
    </location>
</feature>
<reference evidence="3" key="1">
    <citation type="journal article" date="2012" name="Appl. Microbiol. Biotechnol.">
        <title>The complete genome sequence of Pantoea ananatis AJ13355, an organism with great biotechnological potential.</title>
        <authorList>
            <person name="Hara Y."/>
            <person name="Kadotani N."/>
            <person name="Izui H."/>
            <person name="Katashkina J.I."/>
            <person name="Kuvaeva T.M."/>
            <person name="Andreeva I.G."/>
            <person name="Golubeva L.I."/>
            <person name="Malko D.B."/>
            <person name="Makeev V.J."/>
            <person name="Mashko S.V."/>
            <person name="Kozlov Y.I."/>
        </authorList>
    </citation>
    <scope>NUCLEOTIDE SEQUENCE [LARGE SCALE GENOMIC DNA]</scope>
    <source>
        <strain evidence="3">AJ13355</strain>
    </source>
</reference>
<dbReference type="KEGG" id="paj:PAJ_2737"/>
<feature type="transmembrane region" description="Helical" evidence="1">
    <location>
        <begin position="343"/>
        <end position="364"/>
    </location>
</feature>
<feature type="transmembrane region" description="Helical" evidence="1">
    <location>
        <begin position="286"/>
        <end position="309"/>
    </location>
</feature>
<organism evidence="2 3">
    <name type="scientific">Pantoea ananatis (strain AJ13355)</name>
    <dbReference type="NCBI Taxonomy" id="932677"/>
    <lineage>
        <taxon>Bacteria</taxon>
        <taxon>Pseudomonadati</taxon>
        <taxon>Pseudomonadota</taxon>
        <taxon>Gammaproteobacteria</taxon>
        <taxon>Enterobacterales</taxon>
        <taxon>Erwiniaceae</taxon>
        <taxon>Pantoea</taxon>
    </lineage>
</organism>
<dbReference type="Proteomes" id="UP000006690">
    <property type="component" value="Chromosome"/>
</dbReference>
<dbReference type="RefSeq" id="WP_014594711.1">
    <property type="nucleotide sequence ID" value="NC_017531.2"/>
</dbReference>
<dbReference type="InterPro" id="IPR025686">
    <property type="entry name" value="Glucos_trans_II"/>
</dbReference>
<feature type="transmembrane region" description="Helical" evidence="1">
    <location>
        <begin position="315"/>
        <end position="336"/>
    </location>
</feature>